<dbReference type="InterPro" id="IPR002575">
    <property type="entry name" value="Aminoglycoside_PTrfase"/>
</dbReference>
<dbReference type="PANTHER" id="PTHR37171">
    <property type="entry name" value="SERINE/THREONINE-PROTEIN KINASE YRZF-RELATED"/>
    <property type="match status" value="1"/>
</dbReference>
<accession>A0AAD4LF74</accession>
<keyword evidence="4" id="KW-1185">Reference proteome</keyword>
<dbReference type="InterPro" id="IPR011009">
    <property type="entry name" value="Kinase-like_dom_sf"/>
</dbReference>
<feature type="region of interest" description="Disordered" evidence="1">
    <location>
        <begin position="355"/>
        <end position="388"/>
    </location>
</feature>
<sequence length="462" mass="52322">MLGTHRFWRQWLPARAAVIYRPSVQPRHTGTGDLSWETPTPLPYPDDLVFRILYKTHGKHAWMNGRTIESVKVLKWLGEGIMSSAHIKSGNIRKRCRDGWESVTFNYICKTWDMSKMGQWDGFYSELALYKSSRYLLPLQGDVVPHVMGVYTGPGKIDIAMDLPHPVFWMEASASMPVVLKDRVVEAFQKLHERGIVHGDVALRHILIGADARVTLIDFQASRADDPNEDLGLAATYPGEKELEMRRVKFLLNMDNARQKEFRKSKAAHKRTARNSARAQRRWELLRHGITMGLPVDEPAPLADTHEPPVPLDELERYWMEDANDDPRRFIVPGSSESEVARAISSFLQQIRDMEESDGDWSVAGNSPSSPRSALASPSCRLEDSVPELPPSIKVRDFAYESTYRHPICGPQAVHGTSSTPTSSCMKRRRESDEEERTTFVERLPTGKRTRLSSEESSTGVA</sequence>
<name>A0AAD4LF74_9AGAM</name>
<dbReference type="Proteomes" id="UP001201163">
    <property type="component" value="Unassembled WGS sequence"/>
</dbReference>
<evidence type="ECO:0000313" key="3">
    <source>
        <dbReference type="EMBL" id="KAH8988819.1"/>
    </source>
</evidence>
<comment type="caution">
    <text evidence="3">The sequence shown here is derived from an EMBL/GenBank/DDBJ whole genome shotgun (WGS) entry which is preliminary data.</text>
</comment>
<dbReference type="InterPro" id="IPR052396">
    <property type="entry name" value="Meiotic_Drive_Suppr_Kinase"/>
</dbReference>
<feature type="region of interest" description="Disordered" evidence="1">
    <location>
        <begin position="409"/>
        <end position="462"/>
    </location>
</feature>
<evidence type="ECO:0000256" key="1">
    <source>
        <dbReference type="SAM" id="MobiDB-lite"/>
    </source>
</evidence>
<gene>
    <name evidence="3" type="ORF">EDB92DRAFT_982288</name>
</gene>
<dbReference type="SUPFAM" id="SSF56112">
    <property type="entry name" value="Protein kinase-like (PK-like)"/>
    <property type="match status" value="1"/>
</dbReference>
<feature type="compositionally biased region" description="Polar residues" evidence="1">
    <location>
        <begin position="415"/>
        <end position="425"/>
    </location>
</feature>
<dbReference type="PANTHER" id="PTHR37171:SF1">
    <property type="entry name" value="SERINE_THREONINE-PROTEIN KINASE YRZF-RELATED"/>
    <property type="match status" value="1"/>
</dbReference>
<dbReference type="AlphaFoldDB" id="A0AAD4LF74"/>
<organism evidence="3 4">
    <name type="scientific">Lactarius akahatsu</name>
    <dbReference type="NCBI Taxonomy" id="416441"/>
    <lineage>
        <taxon>Eukaryota</taxon>
        <taxon>Fungi</taxon>
        <taxon>Dikarya</taxon>
        <taxon>Basidiomycota</taxon>
        <taxon>Agaricomycotina</taxon>
        <taxon>Agaricomycetes</taxon>
        <taxon>Russulales</taxon>
        <taxon>Russulaceae</taxon>
        <taxon>Lactarius</taxon>
    </lineage>
</organism>
<evidence type="ECO:0000313" key="4">
    <source>
        <dbReference type="Proteomes" id="UP001201163"/>
    </source>
</evidence>
<dbReference type="Gene3D" id="1.10.510.10">
    <property type="entry name" value="Transferase(Phosphotransferase) domain 1"/>
    <property type="match status" value="1"/>
</dbReference>
<proteinExistence type="predicted"/>
<feature type="compositionally biased region" description="Low complexity" evidence="1">
    <location>
        <begin position="367"/>
        <end position="379"/>
    </location>
</feature>
<reference evidence="3" key="1">
    <citation type="submission" date="2022-01" db="EMBL/GenBank/DDBJ databases">
        <title>Comparative genomics reveals a dynamic genome evolution in the ectomycorrhizal milk-cap (Lactarius) mushrooms.</title>
        <authorList>
            <consortium name="DOE Joint Genome Institute"/>
            <person name="Lebreton A."/>
            <person name="Tang N."/>
            <person name="Kuo A."/>
            <person name="LaButti K."/>
            <person name="Drula E."/>
            <person name="Barry K."/>
            <person name="Clum A."/>
            <person name="Lipzen A."/>
            <person name="Mousain D."/>
            <person name="Ng V."/>
            <person name="Wang R."/>
            <person name="Wang X."/>
            <person name="Dai Y."/>
            <person name="Henrissat B."/>
            <person name="Grigoriev I.V."/>
            <person name="Guerin-Laguette A."/>
            <person name="Yu F."/>
            <person name="Martin F.M."/>
        </authorList>
    </citation>
    <scope>NUCLEOTIDE SEQUENCE</scope>
    <source>
        <strain evidence="3">QP</strain>
    </source>
</reference>
<feature type="domain" description="Aminoglycoside phosphotransferase" evidence="2">
    <location>
        <begin position="186"/>
        <end position="242"/>
    </location>
</feature>
<evidence type="ECO:0000259" key="2">
    <source>
        <dbReference type="Pfam" id="PF01636"/>
    </source>
</evidence>
<dbReference type="Pfam" id="PF01636">
    <property type="entry name" value="APH"/>
    <property type="match status" value="1"/>
</dbReference>
<protein>
    <recommendedName>
        <fullName evidence="2">Aminoglycoside phosphotransferase domain-containing protein</fullName>
    </recommendedName>
</protein>
<dbReference type="EMBL" id="JAKELL010000040">
    <property type="protein sequence ID" value="KAH8988819.1"/>
    <property type="molecule type" value="Genomic_DNA"/>
</dbReference>